<dbReference type="SUPFAM" id="SSF53597">
    <property type="entry name" value="Dihydrofolate reductase-like"/>
    <property type="match status" value="1"/>
</dbReference>
<dbReference type="EMBL" id="JAVIIV010000026">
    <property type="protein sequence ID" value="MDX8489063.1"/>
    <property type="molecule type" value="Genomic_DNA"/>
</dbReference>
<keyword evidence="3" id="KW-1185">Reference proteome</keyword>
<name>A0ABU4YQJ2_9HYPH</name>
<gene>
    <name evidence="2" type="ORF">RFM52_28225</name>
</gene>
<reference evidence="2 3" key="1">
    <citation type="submission" date="2023-08" db="EMBL/GenBank/DDBJ databases">
        <title>Implementing the SeqCode for naming new Mesorhizobium species isolated from Vachellia karroo root nodules.</title>
        <authorList>
            <person name="Van Lill M."/>
        </authorList>
    </citation>
    <scope>NUCLEOTIDE SEQUENCE [LARGE SCALE GENOMIC DNA]</scope>
    <source>
        <strain evidence="2 3">VK2B</strain>
    </source>
</reference>
<protein>
    <submittedName>
        <fullName evidence="2">Dihydrofolate reductase family protein</fullName>
    </submittedName>
</protein>
<sequence length="189" mass="20651">MATIVYAMLTSLDGYIAGPSGDIDLPVPEEELHRHFNDEMRRTSIALCGRRMYETMRFWDSPEREIAAEDVERDFAYAWRETPKVVFSTTLQEVGPNARVVKGDAEAVVRALKADTDGEISVSGAELAGHLACAGLIDEYRLYVHPVVLGGGKPYFRSGLSLALKPLGTECLAQGVTLLRYAPAATSSD</sequence>
<feature type="domain" description="Bacterial bifunctional deaminase-reductase C-terminal" evidence="1">
    <location>
        <begin position="3"/>
        <end position="177"/>
    </location>
</feature>
<dbReference type="InterPro" id="IPR050765">
    <property type="entry name" value="Riboflavin_Biosynth_HTPR"/>
</dbReference>
<evidence type="ECO:0000259" key="1">
    <source>
        <dbReference type="Pfam" id="PF01872"/>
    </source>
</evidence>
<dbReference type="Pfam" id="PF01872">
    <property type="entry name" value="RibD_C"/>
    <property type="match status" value="1"/>
</dbReference>
<dbReference type="PANTHER" id="PTHR38011:SF11">
    <property type="entry name" value="2,5-DIAMINO-6-RIBOSYLAMINO-4(3H)-PYRIMIDINONE 5'-PHOSPHATE REDUCTASE"/>
    <property type="match status" value="1"/>
</dbReference>
<evidence type="ECO:0000313" key="3">
    <source>
        <dbReference type="Proteomes" id="UP001280156"/>
    </source>
</evidence>
<proteinExistence type="predicted"/>
<dbReference type="InterPro" id="IPR024072">
    <property type="entry name" value="DHFR-like_dom_sf"/>
</dbReference>
<dbReference type="RefSeq" id="WP_320293387.1">
    <property type="nucleotide sequence ID" value="NZ_JAVIIU010000001.1"/>
</dbReference>
<dbReference type="Proteomes" id="UP001280156">
    <property type="component" value="Unassembled WGS sequence"/>
</dbReference>
<accession>A0ABU4YQJ2</accession>
<dbReference type="Gene3D" id="3.40.430.10">
    <property type="entry name" value="Dihydrofolate Reductase, subunit A"/>
    <property type="match status" value="1"/>
</dbReference>
<dbReference type="PANTHER" id="PTHR38011">
    <property type="entry name" value="DIHYDROFOLATE REDUCTASE FAMILY PROTEIN (AFU_ORTHOLOGUE AFUA_8G06820)"/>
    <property type="match status" value="1"/>
</dbReference>
<organism evidence="2 3">
    <name type="scientific">Mesorhizobium humile</name>
    <dbReference type="NCBI Taxonomy" id="3072313"/>
    <lineage>
        <taxon>Bacteria</taxon>
        <taxon>Pseudomonadati</taxon>
        <taxon>Pseudomonadota</taxon>
        <taxon>Alphaproteobacteria</taxon>
        <taxon>Hyphomicrobiales</taxon>
        <taxon>Phyllobacteriaceae</taxon>
        <taxon>Mesorhizobium</taxon>
    </lineage>
</organism>
<comment type="caution">
    <text evidence="2">The sequence shown here is derived from an EMBL/GenBank/DDBJ whole genome shotgun (WGS) entry which is preliminary data.</text>
</comment>
<evidence type="ECO:0000313" key="2">
    <source>
        <dbReference type="EMBL" id="MDX8489063.1"/>
    </source>
</evidence>
<dbReference type="InterPro" id="IPR002734">
    <property type="entry name" value="RibDG_C"/>
</dbReference>